<evidence type="ECO:0000313" key="1">
    <source>
        <dbReference type="EMBL" id="KYC55443.1"/>
    </source>
</evidence>
<evidence type="ECO:0008006" key="4">
    <source>
        <dbReference type="Google" id="ProtNLM"/>
    </source>
</evidence>
<dbReference type="AlphaFoldDB" id="A0A150JDY1"/>
<dbReference type="InterPro" id="IPR036390">
    <property type="entry name" value="WH_DNA-bd_sf"/>
</dbReference>
<accession>A0A150JDY1</accession>
<accession>A0A150JMR6</accession>
<accession>A0A150JK13</accession>
<evidence type="ECO:0000313" key="3">
    <source>
        <dbReference type="Proteomes" id="UP000092420"/>
    </source>
</evidence>
<protein>
    <recommendedName>
        <fullName evidence="4">HTH marR-type domain-containing protein</fullName>
    </recommendedName>
</protein>
<dbReference type="InterPro" id="IPR011991">
    <property type="entry name" value="ArsR-like_HTH"/>
</dbReference>
<organism evidence="1 3">
    <name type="scientific">Candidatus Methanofastidiosum methylothiophilum</name>
    <dbReference type="NCBI Taxonomy" id="1705564"/>
    <lineage>
        <taxon>Archaea</taxon>
        <taxon>Methanobacteriati</taxon>
        <taxon>Methanobacteriota</taxon>
        <taxon>Stenosarchaea group</taxon>
        <taxon>Candidatus Methanofastidiosia</taxon>
        <taxon>Candidatus Methanofastidiosales</taxon>
        <taxon>Candidatus Methanofastidiosaceae</taxon>
        <taxon>Candidatus Methanofastidiosum</taxon>
    </lineage>
</organism>
<dbReference type="Pfam" id="PF10007">
    <property type="entry name" value="DUF2250"/>
    <property type="match status" value="1"/>
</dbReference>
<dbReference type="EMBL" id="LNJB01000001">
    <property type="protein sequence ID" value="KYC55443.1"/>
    <property type="molecule type" value="Genomic_DNA"/>
</dbReference>
<dbReference type="InterPro" id="IPR019254">
    <property type="entry name" value="DUF2250"/>
</dbReference>
<dbReference type="Gene3D" id="1.10.10.10">
    <property type="entry name" value="Winged helix-like DNA-binding domain superfamily/Winged helix DNA-binding domain"/>
    <property type="match status" value="1"/>
</dbReference>
<dbReference type="InterPro" id="IPR036388">
    <property type="entry name" value="WH-like_DNA-bd_sf"/>
</dbReference>
<dbReference type="SUPFAM" id="SSF46785">
    <property type="entry name" value="Winged helix' DNA-binding domain"/>
    <property type="match status" value="1"/>
</dbReference>
<evidence type="ECO:0000313" key="2">
    <source>
        <dbReference type="EMBL" id="KYC58522.1"/>
    </source>
</evidence>
<dbReference type="CDD" id="cd00090">
    <property type="entry name" value="HTH_ARSR"/>
    <property type="match status" value="1"/>
</dbReference>
<comment type="caution">
    <text evidence="1">The sequence shown here is derived from an EMBL/GenBank/DDBJ whole genome shotgun (WGS) entry which is preliminary data.</text>
</comment>
<reference evidence="1 3" key="1">
    <citation type="journal article" date="2016" name="ISME J.">
        <title>Chasing the elusive Euryarchaeota class WSA2: genomes reveal a uniquely fastidious methyl-reducing methanogen.</title>
        <authorList>
            <person name="Nobu M.K."/>
            <person name="Narihiro T."/>
            <person name="Kuroda K."/>
            <person name="Mei R."/>
            <person name="Liu W.T."/>
        </authorList>
    </citation>
    <scope>NUCLEOTIDE SEQUENCE [LARGE SCALE GENOMIC DNA]</scope>
    <source>
        <strain evidence="1">ADurb1013_Bin02101</strain>
        <strain evidence="2">ADurb1213_Bin02801</strain>
    </source>
</reference>
<proteinExistence type="predicted"/>
<dbReference type="Proteomes" id="UP000092420">
    <property type="component" value="Unassembled WGS sequence"/>
</dbReference>
<gene>
    <name evidence="1" type="ORF">AN188_00094</name>
    <name evidence="2" type="ORF">APG09_00270</name>
</gene>
<sequence length="179" mass="21684">MEDLKELFFNRKTVEILLSMLEDEKPRYPKVIAEEVDSMYPHVFNILKELESLGLVESYKEGRIRFIRLTKEGKSISEKFQKIYSDLDTFQQNFNEERKREDAIAINRFRDNLQSIEYRLLSEKLDKKDSFKEVLKLSKLRTELERTNFRNDNDKEEKNKLLKKIYYIEEKAKLLLIKF</sequence>
<name>A0A150JDY1_9EURY</name>
<dbReference type="EMBL" id="LNJE01000002">
    <property type="protein sequence ID" value="KYC58522.1"/>
    <property type="molecule type" value="Genomic_DNA"/>
</dbReference>